<reference evidence="1 2" key="2">
    <citation type="submission" date="2007-09" db="EMBL/GenBank/DDBJ databases">
        <title>Draft genome sequence of Clostridium bolteae (ATCC BAA-613).</title>
        <authorList>
            <person name="Sudarsanam P."/>
            <person name="Ley R."/>
            <person name="Guruge J."/>
            <person name="Turnbaugh P.J."/>
            <person name="Mahowald M."/>
            <person name="Liep D."/>
            <person name="Gordon J."/>
        </authorList>
    </citation>
    <scope>NUCLEOTIDE SEQUENCE [LARGE SCALE GENOMIC DNA]</scope>
    <source>
        <strain evidence="2">ATCC BAA-613 / DSM 15670 / CCUG 46953 / JCM 12243 / WAL 16351</strain>
    </source>
</reference>
<dbReference type="HOGENOM" id="CLU_3342210_0_0_9"/>
<gene>
    <name evidence="1" type="ORF">CLOBOL_06692</name>
</gene>
<dbReference type="AlphaFoldDB" id="A8S3Q3"/>
<dbReference type="EMBL" id="ABCC02000057">
    <property type="protein sequence ID" value="EDP13060.1"/>
    <property type="molecule type" value="Genomic_DNA"/>
</dbReference>
<comment type="caution">
    <text evidence="1">The sequence shown here is derived from an EMBL/GenBank/DDBJ whole genome shotgun (WGS) entry which is preliminary data.</text>
</comment>
<evidence type="ECO:0000313" key="2">
    <source>
        <dbReference type="Proteomes" id="UP000005396"/>
    </source>
</evidence>
<reference evidence="1 2" key="1">
    <citation type="submission" date="2007-08" db="EMBL/GenBank/DDBJ databases">
        <authorList>
            <person name="Fulton L."/>
            <person name="Clifton S."/>
            <person name="Fulton B."/>
            <person name="Xu J."/>
            <person name="Minx P."/>
            <person name="Pepin K.H."/>
            <person name="Johnson M."/>
            <person name="Thiruvilangam P."/>
            <person name="Bhonagiri V."/>
            <person name="Nash W.E."/>
            <person name="Mardis E.R."/>
            <person name="Wilson R.K."/>
        </authorList>
    </citation>
    <scope>NUCLEOTIDE SEQUENCE [LARGE SCALE GENOMIC DNA]</scope>
    <source>
        <strain evidence="2">ATCC BAA-613 / DSM 15670 / CCUG 46953 / JCM 12243 / WAL 16351</strain>
    </source>
</reference>
<name>A8S3Q3_ENTBW</name>
<dbReference type="PaxDb" id="411902-CLOBOL_06692"/>
<dbReference type="Proteomes" id="UP000005396">
    <property type="component" value="Unassembled WGS sequence"/>
</dbReference>
<organism evidence="1 2">
    <name type="scientific">Enterocloster bolteae (strain ATCC BAA-613 / DSM 15670 / CCUG 46953 / JCM 12243 / WAL 16351)</name>
    <name type="common">Clostridium bolteae</name>
    <dbReference type="NCBI Taxonomy" id="411902"/>
    <lineage>
        <taxon>Bacteria</taxon>
        <taxon>Bacillati</taxon>
        <taxon>Bacillota</taxon>
        <taxon>Clostridia</taxon>
        <taxon>Lachnospirales</taxon>
        <taxon>Lachnospiraceae</taxon>
        <taxon>Enterocloster</taxon>
    </lineage>
</organism>
<accession>A8S3Q3</accession>
<sequence length="37" mass="4170">MLCHSAPFLVPFFSSGFSTGKIPPKLSLIGLEWNRYK</sequence>
<evidence type="ECO:0000313" key="1">
    <source>
        <dbReference type="EMBL" id="EDP13060.1"/>
    </source>
</evidence>
<protein>
    <submittedName>
        <fullName evidence="1">Uncharacterized protein</fullName>
    </submittedName>
</protein>
<proteinExistence type="predicted"/>